<feature type="transmembrane region" description="Helical" evidence="6">
    <location>
        <begin position="215"/>
        <end position="239"/>
    </location>
</feature>
<comment type="subcellular location">
    <subcellularLocation>
        <location evidence="1">Cell membrane</location>
        <topology evidence="1">Multi-pass membrane protein</topology>
    </subcellularLocation>
</comment>
<protein>
    <recommendedName>
        <fullName evidence="7">EamA domain-containing protein</fullName>
    </recommendedName>
</protein>
<feature type="transmembrane region" description="Helical" evidence="6">
    <location>
        <begin position="105"/>
        <end position="122"/>
    </location>
</feature>
<dbReference type="PANTHER" id="PTHR32322:SF18">
    <property type="entry name" value="S-ADENOSYLMETHIONINE_S-ADENOSYLHOMOCYSTEINE TRANSPORTER"/>
    <property type="match status" value="1"/>
</dbReference>
<dbReference type="InterPro" id="IPR037185">
    <property type="entry name" value="EmrE-like"/>
</dbReference>
<feature type="transmembrane region" description="Helical" evidence="6">
    <location>
        <begin position="154"/>
        <end position="173"/>
    </location>
</feature>
<feature type="transmembrane region" description="Helical" evidence="6">
    <location>
        <begin position="272"/>
        <end position="289"/>
    </location>
</feature>
<evidence type="ECO:0000313" key="9">
    <source>
        <dbReference type="Proteomes" id="UP000230557"/>
    </source>
</evidence>
<keyword evidence="2" id="KW-1003">Cell membrane</keyword>
<dbReference type="AlphaFoldDB" id="A0A2H0VFM5"/>
<evidence type="ECO:0000313" key="8">
    <source>
        <dbReference type="EMBL" id="PIR97090.1"/>
    </source>
</evidence>
<evidence type="ECO:0000256" key="3">
    <source>
        <dbReference type="ARBA" id="ARBA00022692"/>
    </source>
</evidence>
<feature type="transmembrane region" description="Helical" evidence="6">
    <location>
        <begin position="12"/>
        <end position="34"/>
    </location>
</feature>
<proteinExistence type="predicted"/>
<feature type="domain" description="EamA" evidence="7">
    <location>
        <begin position="154"/>
        <end position="288"/>
    </location>
</feature>
<feature type="transmembrane region" description="Helical" evidence="6">
    <location>
        <begin position="246"/>
        <end position="266"/>
    </location>
</feature>
<dbReference type="EMBL" id="PFAJ01000044">
    <property type="protein sequence ID" value="PIR97090.1"/>
    <property type="molecule type" value="Genomic_DNA"/>
</dbReference>
<dbReference type="InterPro" id="IPR000620">
    <property type="entry name" value="EamA_dom"/>
</dbReference>
<evidence type="ECO:0000256" key="5">
    <source>
        <dbReference type="ARBA" id="ARBA00023136"/>
    </source>
</evidence>
<sequence>MNTKYLKYATYLALLTALISGTNNFLTKIAVTVIPNPIVFTTLKNGIVALAIIGIIISFSKWKEIKTLSKKQIGKLMVVGVIGGFAPFALFFTGLTMTSGLNAGLIHKTLFLWVLILAVPILKEKITKWQLIGIVALFSANFVIGGFQGFKFNIGELMILVATILWAIENIIAKIALRNLSSLTVAGARMTVGSALLLSLVAIQGNLNMFTGLSAVQWSWTLLTSLLLTGFVLTWYTALKYAPATYVATLLVVSTLVTNVLTTVFITHNFNIKMALSVFLFYLGAELVIKFKTIPQPTSYQLKTKS</sequence>
<feature type="transmembrane region" description="Helical" evidence="6">
    <location>
        <begin position="180"/>
        <end position="203"/>
    </location>
</feature>
<accession>A0A2H0VFM5</accession>
<evidence type="ECO:0000256" key="1">
    <source>
        <dbReference type="ARBA" id="ARBA00004651"/>
    </source>
</evidence>
<comment type="caution">
    <text evidence="8">The sequence shown here is derived from an EMBL/GenBank/DDBJ whole genome shotgun (WGS) entry which is preliminary data.</text>
</comment>
<dbReference type="Proteomes" id="UP000230557">
    <property type="component" value="Unassembled WGS sequence"/>
</dbReference>
<evidence type="ECO:0000256" key="6">
    <source>
        <dbReference type="SAM" id="Phobius"/>
    </source>
</evidence>
<evidence type="ECO:0000259" key="7">
    <source>
        <dbReference type="Pfam" id="PF00892"/>
    </source>
</evidence>
<gene>
    <name evidence="8" type="ORF">COT91_03235</name>
</gene>
<evidence type="ECO:0000256" key="2">
    <source>
        <dbReference type="ARBA" id="ARBA00022475"/>
    </source>
</evidence>
<dbReference type="Pfam" id="PF00892">
    <property type="entry name" value="EamA"/>
    <property type="match status" value="2"/>
</dbReference>
<keyword evidence="4 6" id="KW-1133">Transmembrane helix</keyword>
<reference evidence="9" key="1">
    <citation type="submission" date="2017-09" db="EMBL/GenBank/DDBJ databases">
        <title>Depth-based differentiation of microbial function through sediment-hosted aquifers and enrichment of novel symbionts in the deep terrestrial subsurface.</title>
        <authorList>
            <person name="Probst A.J."/>
            <person name="Ladd B."/>
            <person name="Jarett J.K."/>
            <person name="Geller-Mcgrath D.E."/>
            <person name="Sieber C.M.K."/>
            <person name="Emerson J.B."/>
            <person name="Anantharaman K."/>
            <person name="Thomas B.C."/>
            <person name="Malmstrom R."/>
            <person name="Stieglmeier M."/>
            <person name="Klingl A."/>
            <person name="Woyke T."/>
            <person name="Ryan C.M."/>
            <person name="Banfield J.F."/>
        </authorList>
    </citation>
    <scope>NUCLEOTIDE SEQUENCE [LARGE SCALE GENOMIC DNA]</scope>
</reference>
<dbReference type="GO" id="GO:0005886">
    <property type="term" value="C:plasma membrane"/>
    <property type="evidence" value="ECO:0007669"/>
    <property type="project" value="UniProtKB-SubCell"/>
</dbReference>
<evidence type="ECO:0000256" key="4">
    <source>
        <dbReference type="ARBA" id="ARBA00022989"/>
    </source>
</evidence>
<feature type="domain" description="EamA" evidence="7">
    <location>
        <begin position="11"/>
        <end position="144"/>
    </location>
</feature>
<feature type="transmembrane region" description="Helical" evidence="6">
    <location>
        <begin position="74"/>
        <end position="93"/>
    </location>
</feature>
<feature type="transmembrane region" description="Helical" evidence="6">
    <location>
        <begin position="46"/>
        <end position="62"/>
    </location>
</feature>
<keyword evidence="5 6" id="KW-0472">Membrane</keyword>
<organism evidence="8 9">
    <name type="scientific">Candidatus Doudnabacteria bacterium CG10_big_fil_rev_8_21_14_0_10_41_10</name>
    <dbReference type="NCBI Taxonomy" id="1974551"/>
    <lineage>
        <taxon>Bacteria</taxon>
        <taxon>Candidatus Doudnaibacteriota</taxon>
    </lineage>
</organism>
<keyword evidence="3 6" id="KW-0812">Transmembrane</keyword>
<dbReference type="PANTHER" id="PTHR32322">
    <property type="entry name" value="INNER MEMBRANE TRANSPORTER"/>
    <property type="match status" value="1"/>
</dbReference>
<name>A0A2H0VFM5_9BACT</name>
<feature type="transmembrane region" description="Helical" evidence="6">
    <location>
        <begin position="129"/>
        <end position="148"/>
    </location>
</feature>
<dbReference type="InterPro" id="IPR050638">
    <property type="entry name" value="AA-Vitamin_Transporters"/>
</dbReference>
<dbReference type="SUPFAM" id="SSF103481">
    <property type="entry name" value="Multidrug resistance efflux transporter EmrE"/>
    <property type="match status" value="1"/>
</dbReference>